<dbReference type="OrthoDB" id="9791637at2"/>
<dbReference type="PANTHER" id="PTHR36440">
    <property type="entry name" value="PUTATIVE (AFU_ORTHOLOGUE AFUA_8G07350)-RELATED"/>
    <property type="match status" value="1"/>
</dbReference>
<keyword evidence="3" id="KW-1185">Reference proteome</keyword>
<evidence type="ECO:0000259" key="1">
    <source>
        <dbReference type="Pfam" id="PF07883"/>
    </source>
</evidence>
<gene>
    <name evidence="2" type="ORF">RMCC_5303</name>
</gene>
<organism evidence="2 3">
    <name type="scientific">Mycolicibacterium canariasense</name>
    <name type="common">Mycobacterium canariasense</name>
    <dbReference type="NCBI Taxonomy" id="228230"/>
    <lineage>
        <taxon>Bacteria</taxon>
        <taxon>Bacillati</taxon>
        <taxon>Actinomycetota</taxon>
        <taxon>Actinomycetes</taxon>
        <taxon>Mycobacteriales</taxon>
        <taxon>Mycobacteriaceae</taxon>
        <taxon>Mycolicibacterium</taxon>
    </lineage>
</organism>
<dbReference type="Pfam" id="PF07883">
    <property type="entry name" value="Cupin_2"/>
    <property type="match status" value="1"/>
</dbReference>
<dbReference type="STRING" id="228230.RMCC_5303"/>
<dbReference type="Gene3D" id="2.60.120.10">
    <property type="entry name" value="Jelly Rolls"/>
    <property type="match status" value="1"/>
</dbReference>
<dbReference type="Proteomes" id="UP000069443">
    <property type="component" value="Unassembled WGS sequence"/>
</dbReference>
<name>A0A100WHX0_MYCCR</name>
<reference evidence="3" key="2">
    <citation type="submission" date="2016-02" db="EMBL/GenBank/DDBJ databases">
        <title>Draft genome sequence of five rapidly growing Mycobacterium species.</title>
        <authorList>
            <person name="Katahira K."/>
            <person name="Gotou Y."/>
            <person name="Iida K."/>
            <person name="Ogura Y."/>
            <person name="Hayashi T."/>
        </authorList>
    </citation>
    <scope>NUCLEOTIDE SEQUENCE [LARGE SCALE GENOMIC DNA]</scope>
    <source>
        <strain evidence="3">JCM15298</strain>
    </source>
</reference>
<dbReference type="PANTHER" id="PTHR36440:SF1">
    <property type="entry name" value="PUTATIVE (AFU_ORTHOLOGUE AFUA_8G07350)-RELATED"/>
    <property type="match status" value="1"/>
</dbReference>
<protein>
    <recommendedName>
        <fullName evidence="1">Cupin type-2 domain-containing protein</fullName>
    </recommendedName>
</protein>
<dbReference type="InterPro" id="IPR011051">
    <property type="entry name" value="RmlC_Cupin_sf"/>
</dbReference>
<accession>A0A100WHX0</accession>
<dbReference type="InterPro" id="IPR053146">
    <property type="entry name" value="QDO-like"/>
</dbReference>
<dbReference type="InterPro" id="IPR014710">
    <property type="entry name" value="RmlC-like_jellyroll"/>
</dbReference>
<dbReference type="EMBL" id="BCSY01000081">
    <property type="protein sequence ID" value="GAS98338.1"/>
    <property type="molecule type" value="Genomic_DNA"/>
</dbReference>
<comment type="caution">
    <text evidence="2">The sequence shown here is derived from an EMBL/GenBank/DDBJ whole genome shotgun (WGS) entry which is preliminary data.</text>
</comment>
<sequence length="154" mass="16595">MSAPSLGQHVMVGKLPTTFEVLADQVADAYSVVRQIIPPAVLMLPHTHENEDQVAIVLRGHLGVLVGAREWTVGPGEIAVRPRGLVHSVWNATSEDVEILEITSPGGFEHYFVSMGDLTARDALAQAPQLAAEWRISQSPEIAARLAEQFGVAL</sequence>
<evidence type="ECO:0000313" key="3">
    <source>
        <dbReference type="Proteomes" id="UP000069443"/>
    </source>
</evidence>
<dbReference type="SUPFAM" id="SSF51182">
    <property type="entry name" value="RmlC-like cupins"/>
    <property type="match status" value="1"/>
</dbReference>
<dbReference type="RefSeq" id="WP_084395435.1">
    <property type="nucleotide sequence ID" value="NZ_BCSY01000081.1"/>
</dbReference>
<feature type="domain" description="Cupin type-2" evidence="1">
    <location>
        <begin position="35"/>
        <end position="102"/>
    </location>
</feature>
<proteinExistence type="predicted"/>
<reference evidence="3" key="1">
    <citation type="journal article" date="2016" name="Genome Announc.">
        <title>Draft Genome Sequences of Five Rapidly Growing Mycobacterium Species, M. thermoresistibile, M. fortuitum subsp. acetamidolyticum, M. canariasense, M. brisbanense, and M. novocastrense.</title>
        <authorList>
            <person name="Katahira K."/>
            <person name="Ogura Y."/>
            <person name="Gotoh Y."/>
            <person name="Hayashi T."/>
        </authorList>
    </citation>
    <scope>NUCLEOTIDE SEQUENCE [LARGE SCALE GENOMIC DNA]</scope>
    <source>
        <strain evidence="3">JCM15298</strain>
    </source>
</reference>
<dbReference type="InterPro" id="IPR013096">
    <property type="entry name" value="Cupin_2"/>
</dbReference>
<dbReference type="AlphaFoldDB" id="A0A100WHX0"/>
<evidence type="ECO:0000313" key="2">
    <source>
        <dbReference type="EMBL" id="GAS98338.1"/>
    </source>
</evidence>